<dbReference type="GO" id="GO:0046872">
    <property type="term" value="F:metal ion binding"/>
    <property type="evidence" value="ECO:0007669"/>
    <property type="project" value="UniProtKB-KW"/>
</dbReference>
<dbReference type="PANTHER" id="PTHR36843">
    <property type="entry name" value="HEME-DEPENDENT PEROXIDASE YWFI-RELATED"/>
    <property type="match status" value="1"/>
</dbReference>
<evidence type="ECO:0000256" key="4">
    <source>
        <dbReference type="ARBA" id="ARBA00023004"/>
    </source>
</evidence>
<keyword evidence="9" id="KW-0350">Heme biosynthesis</keyword>
<keyword evidence="2 9" id="KW-0349">Heme</keyword>
<evidence type="ECO:0000256" key="2">
    <source>
        <dbReference type="ARBA" id="ARBA00022617"/>
    </source>
</evidence>
<evidence type="ECO:0000313" key="11">
    <source>
        <dbReference type="EMBL" id="HJB09342.1"/>
    </source>
</evidence>
<keyword evidence="4 9" id="KW-0408">Iron</keyword>
<dbReference type="HAMAP" id="MF_02244">
    <property type="entry name" value="Coproheme_decarbox_2"/>
    <property type="match status" value="1"/>
</dbReference>
<evidence type="ECO:0000256" key="5">
    <source>
        <dbReference type="ARBA" id="ARBA00029882"/>
    </source>
</evidence>
<dbReference type="Proteomes" id="UP000823823">
    <property type="component" value="Unassembled WGS sequence"/>
</dbReference>
<feature type="binding site" description="axial binding residue" evidence="9">
    <location>
        <position position="185"/>
    </location>
    <ligand>
        <name>Fe-coproporphyrin III</name>
        <dbReference type="ChEBI" id="CHEBI:68438"/>
    </ligand>
    <ligandPart>
        <name>Fe</name>
        <dbReference type="ChEBI" id="CHEBI:18248"/>
    </ligandPart>
</feature>
<dbReference type="Gene3D" id="3.30.70.1030">
    <property type="entry name" value="Apc35880, domain 1"/>
    <property type="match status" value="2"/>
</dbReference>
<comment type="caution">
    <text evidence="11">The sequence shown here is derived from an EMBL/GenBank/DDBJ whole genome shotgun (WGS) entry which is preliminary data.</text>
</comment>
<evidence type="ECO:0000256" key="7">
    <source>
        <dbReference type="ARBA" id="ARBA00049896"/>
    </source>
</evidence>
<evidence type="ECO:0000256" key="9">
    <source>
        <dbReference type="HAMAP-Rule" id="MF_02244"/>
    </source>
</evidence>
<comment type="catalytic activity">
    <reaction evidence="7">
        <text>Fe-coproporphyrin III + 2 H2O2 + 2 H(+) = heme b + 2 CO2 + 4 H2O</text>
        <dbReference type="Rhea" id="RHEA:56516"/>
        <dbReference type="ChEBI" id="CHEBI:15377"/>
        <dbReference type="ChEBI" id="CHEBI:15378"/>
        <dbReference type="ChEBI" id="CHEBI:16240"/>
        <dbReference type="ChEBI" id="CHEBI:16526"/>
        <dbReference type="ChEBI" id="CHEBI:60344"/>
        <dbReference type="ChEBI" id="CHEBI:68438"/>
        <dbReference type="EC" id="1.3.98.5"/>
    </reaction>
    <physiologicalReaction direction="left-to-right" evidence="7">
        <dbReference type="Rhea" id="RHEA:56517"/>
    </physiologicalReaction>
</comment>
<keyword evidence="9" id="KW-0560">Oxidoreductase</keyword>
<comment type="catalytic activity">
    <reaction evidence="9">
        <text>Fe-coproporphyrin III + H2O2 + H(+) = harderoheme III + CO2 + 2 H2O</text>
        <dbReference type="Rhea" id="RHEA:57940"/>
        <dbReference type="ChEBI" id="CHEBI:15377"/>
        <dbReference type="ChEBI" id="CHEBI:15378"/>
        <dbReference type="ChEBI" id="CHEBI:16240"/>
        <dbReference type="ChEBI" id="CHEBI:16526"/>
        <dbReference type="ChEBI" id="CHEBI:68438"/>
        <dbReference type="ChEBI" id="CHEBI:142463"/>
    </reaction>
</comment>
<comment type="cofactor">
    <cofactor evidence="9">
        <name>Fe-coproporphyrin III</name>
        <dbReference type="ChEBI" id="CHEBI:68438"/>
    </cofactor>
    <text evidence="9">Fe-coproporphyrin III acts as both substrate and redox cofactor.</text>
</comment>
<dbReference type="NCBIfam" id="NF042928">
    <property type="entry name" value="HemQ_actino"/>
    <property type="match status" value="1"/>
</dbReference>
<accession>A0A9D2LB21</accession>
<dbReference type="EMBL" id="DWZH01000017">
    <property type="protein sequence ID" value="HJB09342.1"/>
    <property type="molecule type" value="Genomic_DNA"/>
</dbReference>
<feature type="active site" evidence="9">
    <location>
        <position position="162"/>
    </location>
</feature>
<dbReference type="SUPFAM" id="SSF54909">
    <property type="entry name" value="Dimeric alpha+beta barrel"/>
    <property type="match status" value="1"/>
</dbReference>
<evidence type="ECO:0000256" key="1">
    <source>
        <dbReference type="ARBA" id="ARBA00014413"/>
    </source>
</evidence>
<dbReference type="Pfam" id="PF06778">
    <property type="entry name" value="Chlor_dismutase"/>
    <property type="match status" value="1"/>
</dbReference>
<evidence type="ECO:0000256" key="3">
    <source>
        <dbReference type="ARBA" id="ARBA00022723"/>
    </source>
</evidence>
<comment type="similarity">
    <text evidence="9">Belongs to the ChdC family. Type 2 subfamily.</text>
</comment>
<comment type="catalytic activity">
    <reaction evidence="9">
        <text>harderoheme III + H2O2 + H(+) = heme b + CO2 + 2 H2O</text>
        <dbReference type="Rhea" id="RHEA:57944"/>
        <dbReference type="ChEBI" id="CHEBI:15377"/>
        <dbReference type="ChEBI" id="CHEBI:15378"/>
        <dbReference type="ChEBI" id="CHEBI:16240"/>
        <dbReference type="ChEBI" id="CHEBI:16526"/>
        <dbReference type="ChEBI" id="CHEBI:60344"/>
        <dbReference type="ChEBI" id="CHEBI:142463"/>
    </reaction>
</comment>
<evidence type="ECO:0000313" key="12">
    <source>
        <dbReference type="Proteomes" id="UP000823823"/>
    </source>
</evidence>
<evidence type="ECO:0000256" key="10">
    <source>
        <dbReference type="SAM" id="MobiDB-lite"/>
    </source>
</evidence>
<comment type="function">
    <text evidence="9">Involved in coproporphyrin-dependent heme b biosynthesis. Catalyzes the decarboxylation of Fe-coproporphyrin III (coproheme) to heme b (protoheme IX), the last step of the pathway. The reaction occurs in a stepwise manner with a three-propionate intermediate.</text>
</comment>
<dbReference type="EC" id="1.3.98.5" evidence="8 9"/>
<gene>
    <name evidence="9" type="primary">chdC</name>
    <name evidence="11" type="ORF">H9786_02245</name>
</gene>
<dbReference type="GO" id="GO:0006785">
    <property type="term" value="P:heme B biosynthetic process"/>
    <property type="evidence" value="ECO:0007669"/>
    <property type="project" value="UniProtKB-UniRule"/>
</dbReference>
<name>A0A9D2LB21_9MICO</name>
<dbReference type="AlphaFoldDB" id="A0A9D2LB21"/>
<sequence length="261" mass="29406">MSSIRHPGPASSDPEGAPGRADSGSHADVEAVAQTTRYTSYTVFRRLSGLTEDGEVTTEQIEQSLTDTVRLMESASESGVEVLGFYDVSGFRAEDDLMVWMAAEDPAGLQAALREFESSLAATWLHREWAGVGVHRMAEFSRGHVPSFMVPEFERKEWITVYPFVRSYEWYLLPDEERRHLLKEHGMLGRDFPQVNANTVAAFALGDYEWLLSFEADDLHDLVDMMRHLRYSKARLHVRDELPFHTGRRLAATADVAALLA</sequence>
<dbReference type="GO" id="GO:0016634">
    <property type="term" value="F:oxidoreductase activity, acting on the CH-CH group of donors, oxygen as acceptor"/>
    <property type="evidence" value="ECO:0007669"/>
    <property type="project" value="UniProtKB-UniRule"/>
</dbReference>
<proteinExistence type="inferred from homology"/>
<reference evidence="11" key="2">
    <citation type="submission" date="2021-04" db="EMBL/GenBank/DDBJ databases">
        <authorList>
            <person name="Gilroy R."/>
        </authorList>
    </citation>
    <scope>NUCLEOTIDE SEQUENCE</scope>
    <source>
        <strain evidence="11">ChiHjej13B12-24818</strain>
    </source>
</reference>
<evidence type="ECO:0000256" key="6">
    <source>
        <dbReference type="ARBA" id="ARBA00030236"/>
    </source>
</evidence>
<organism evidence="11 12">
    <name type="scientific">Candidatus Brachybacterium merdavium</name>
    <dbReference type="NCBI Taxonomy" id="2838513"/>
    <lineage>
        <taxon>Bacteria</taxon>
        <taxon>Bacillati</taxon>
        <taxon>Actinomycetota</taxon>
        <taxon>Actinomycetes</taxon>
        <taxon>Micrococcales</taxon>
        <taxon>Dermabacteraceae</taxon>
        <taxon>Brachybacterium</taxon>
    </lineage>
</organism>
<evidence type="ECO:0000256" key="8">
    <source>
        <dbReference type="ARBA" id="ARBA00050019"/>
    </source>
</evidence>
<dbReference type="InterPro" id="IPR011008">
    <property type="entry name" value="Dimeric_a/b-barrel"/>
</dbReference>
<feature type="region of interest" description="Disordered" evidence="10">
    <location>
        <begin position="1"/>
        <end position="27"/>
    </location>
</feature>
<dbReference type="InterPro" id="IPR010644">
    <property type="entry name" value="ChdC/CLD"/>
</dbReference>
<keyword evidence="3 9" id="KW-0479">Metal-binding</keyword>
<comment type="pathway">
    <text evidence="9">Porphyrin-containing compound metabolism; protoheme biosynthesis.</text>
</comment>
<dbReference type="PANTHER" id="PTHR36843:SF1">
    <property type="entry name" value="COPROHEME DECARBOXYLASE"/>
    <property type="match status" value="1"/>
</dbReference>
<protein>
    <recommendedName>
        <fullName evidence="1 9">Coproheme decarboxylase</fullName>
        <ecNumber evidence="8 9">1.3.98.5</ecNumber>
    </recommendedName>
    <alternativeName>
        <fullName evidence="5 9">Coproheme III oxidative decarboxylase</fullName>
    </alternativeName>
    <alternativeName>
        <fullName evidence="6 9">Hydrogen peroxide-dependent heme synthase</fullName>
    </alternativeName>
</protein>
<dbReference type="GO" id="GO:0020037">
    <property type="term" value="F:heme binding"/>
    <property type="evidence" value="ECO:0007669"/>
    <property type="project" value="InterPro"/>
</dbReference>
<reference evidence="11" key="1">
    <citation type="journal article" date="2021" name="PeerJ">
        <title>Extensive microbial diversity within the chicken gut microbiome revealed by metagenomics and culture.</title>
        <authorList>
            <person name="Gilroy R."/>
            <person name="Ravi A."/>
            <person name="Getino M."/>
            <person name="Pursley I."/>
            <person name="Horton D.L."/>
            <person name="Alikhan N.F."/>
            <person name="Baker D."/>
            <person name="Gharbi K."/>
            <person name="Hall N."/>
            <person name="Watson M."/>
            <person name="Adriaenssens E.M."/>
            <person name="Foster-Nyarko E."/>
            <person name="Jarju S."/>
            <person name="Secka A."/>
            <person name="Antonio M."/>
            <person name="Oren A."/>
            <person name="Chaudhuri R.R."/>
            <person name="La Ragione R."/>
            <person name="Hildebrand F."/>
            <person name="Pallen M.J."/>
        </authorList>
    </citation>
    <scope>NUCLEOTIDE SEQUENCE</scope>
    <source>
        <strain evidence="11">ChiHjej13B12-24818</strain>
    </source>
</reference>